<reference evidence="2 3" key="1">
    <citation type="submission" date="2016-02" db="EMBL/GenBank/DDBJ databases">
        <authorList>
            <person name="Wen L."/>
            <person name="He K."/>
            <person name="Yang H."/>
        </authorList>
    </citation>
    <scope>NUCLEOTIDE SEQUENCE [LARGE SCALE GENOMIC DNA]</scope>
    <source>
        <strain evidence="2 3">CV58</strain>
    </source>
</reference>
<dbReference type="AlphaFoldDB" id="A0A139SRG7"/>
<organism evidence="2 3">
    <name type="scientific">Ventosimonas gracilis</name>
    <dbReference type="NCBI Taxonomy" id="1680762"/>
    <lineage>
        <taxon>Bacteria</taxon>
        <taxon>Pseudomonadati</taxon>
        <taxon>Pseudomonadota</taxon>
        <taxon>Gammaproteobacteria</taxon>
        <taxon>Pseudomonadales</taxon>
        <taxon>Ventosimonadaceae</taxon>
        <taxon>Ventosimonas</taxon>
    </lineage>
</organism>
<comment type="caution">
    <text evidence="2">The sequence shown here is derived from an EMBL/GenBank/DDBJ whole genome shotgun (WGS) entry which is preliminary data.</text>
</comment>
<dbReference type="EMBL" id="LSZO01000171">
    <property type="protein sequence ID" value="KXU37104.1"/>
    <property type="molecule type" value="Genomic_DNA"/>
</dbReference>
<feature type="non-terminal residue" evidence="2">
    <location>
        <position position="1"/>
    </location>
</feature>
<dbReference type="Pfam" id="PF00657">
    <property type="entry name" value="Lipase_GDSL"/>
    <property type="match status" value="1"/>
</dbReference>
<dbReference type="NCBIfam" id="TIGR01414">
    <property type="entry name" value="autotrans_barl"/>
    <property type="match status" value="1"/>
</dbReference>
<evidence type="ECO:0000313" key="2">
    <source>
        <dbReference type="EMBL" id="KXU37104.1"/>
    </source>
</evidence>
<dbReference type="SMART" id="SM00869">
    <property type="entry name" value="Autotransporter"/>
    <property type="match status" value="1"/>
</dbReference>
<name>A0A139SRG7_9GAMM</name>
<dbReference type="PANTHER" id="PTHR45642:SF141">
    <property type="entry name" value="SECRETED EFFECTOR PROTEIN SSEJ"/>
    <property type="match status" value="1"/>
</dbReference>
<protein>
    <recommendedName>
        <fullName evidence="1">Autotransporter domain-containing protein</fullName>
    </recommendedName>
</protein>
<dbReference type="PANTHER" id="PTHR45642">
    <property type="entry name" value="GDSL ESTERASE/LIPASE EXL3"/>
    <property type="match status" value="1"/>
</dbReference>
<dbReference type="InterPro" id="IPR050592">
    <property type="entry name" value="GDSL_lipolytic_enzyme"/>
</dbReference>
<keyword evidence="3" id="KW-1185">Reference proteome</keyword>
<dbReference type="GO" id="GO:0016788">
    <property type="term" value="F:hydrolase activity, acting on ester bonds"/>
    <property type="evidence" value="ECO:0007669"/>
    <property type="project" value="InterPro"/>
</dbReference>
<dbReference type="Gene3D" id="2.40.128.130">
    <property type="entry name" value="Autotransporter beta-domain"/>
    <property type="match status" value="1"/>
</dbReference>
<dbReference type="InterPro" id="IPR001087">
    <property type="entry name" value="GDSL"/>
</dbReference>
<dbReference type="Proteomes" id="UP000072660">
    <property type="component" value="Unassembled WGS sequence"/>
</dbReference>
<dbReference type="GO" id="GO:0019867">
    <property type="term" value="C:outer membrane"/>
    <property type="evidence" value="ECO:0007669"/>
    <property type="project" value="InterPro"/>
</dbReference>
<evidence type="ECO:0000313" key="3">
    <source>
        <dbReference type="Proteomes" id="UP000072660"/>
    </source>
</evidence>
<dbReference type="InterPro" id="IPR036709">
    <property type="entry name" value="Autotransporte_beta_dom_sf"/>
</dbReference>
<dbReference type="Pfam" id="PF03797">
    <property type="entry name" value="Autotransporter"/>
    <property type="match status" value="1"/>
</dbReference>
<accession>A0A139SRG7</accession>
<dbReference type="Gene3D" id="3.40.50.1110">
    <property type="entry name" value="SGNH hydrolase"/>
    <property type="match status" value="1"/>
</dbReference>
<proteinExistence type="predicted"/>
<feature type="domain" description="Autotransporter" evidence="1">
    <location>
        <begin position="174"/>
        <end position="465"/>
    </location>
</feature>
<evidence type="ECO:0000259" key="1">
    <source>
        <dbReference type="PROSITE" id="PS51208"/>
    </source>
</evidence>
<dbReference type="PROSITE" id="PS51208">
    <property type="entry name" value="AUTOTRANSPORTER"/>
    <property type="match status" value="1"/>
</dbReference>
<dbReference type="InterPro" id="IPR005546">
    <property type="entry name" value="Autotransporte_beta"/>
</dbReference>
<dbReference type="OrthoDB" id="5292073at2"/>
<dbReference type="InterPro" id="IPR036514">
    <property type="entry name" value="SGNH_hydro_sf"/>
</dbReference>
<dbReference type="InterPro" id="IPR006315">
    <property type="entry name" value="OM_autotransptr_brl_dom"/>
</dbReference>
<dbReference type="RefSeq" id="WP_068391099.1">
    <property type="nucleotide sequence ID" value="NZ_LSZO01000171.1"/>
</dbReference>
<sequence>LLVPLAPSIRRRAVTEQANIIQGLQDGGARYVLVPNIPDIGLTPLYRFLGSTFADWGTRLSRDYNQALYAELAARGLRVIPVDTFSLLQEAARDPQRYGFSNISGSGCRPQLILQSIFCNPSTYATPDAGQRYLFADGVHPSGMAQRAIADLALSMLEAPRQIAALPQSAASSGRNRASRVAAQVAPQSTAKDGMQPWLDIHGDFQRGLPAEAYHGKGAALLAGLGWQQGDFSIGGFAGYAREHNRFDGSRGDWKQREATIGAYLRLRYGSGGWLLWQISYSRLKLDVTRKTPLATATRRHQGQTDAKNLTAALDVGWDFTSGRLTQGPALSAVAQRIKVAGFAEDQPQLSTSLAYAKQTLHSQVVGIGWQASFQWDNGFTPWLRLSYEHEFKKPPKQIWARPQSMPDTMAYAVPGIETARNWISATLGLRTQLAGLPASLGVKLSRAQNSGYESLLFVRLGGGL</sequence>
<dbReference type="SUPFAM" id="SSF103515">
    <property type="entry name" value="Autotransporter"/>
    <property type="match status" value="1"/>
</dbReference>
<gene>
    <name evidence="2" type="ORF">AXE65_03935</name>
</gene>
<dbReference type="SUPFAM" id="SSF52266">
    <property type="entry name" value="SGNH hydrolase"/>
    <property type="match status" value="1"/>
</dbReference>